<protein>
    <submittedName>
        <fullName evidence="2">Uncharacterized protein</fullName>
    </submittedName>
</protein>
<comment type="caution">
    <text evidence="2">The sequence shown here is derived from an EMBL/GenBank/DDBJ whole genome shotgun (WGS) entry which is preliminary data.</text>
</comment>
<reference evidence="2" key="3">
    <citation type="submission" date="2020-02" db="EMBL/GenBank/DDBJ databases">
        <authorList>
            <person name="Sarangi A.N."/>
            <person name="Ghosh S."/>
            <person name="Mukherjee M."/>
            <person name="Tripathy S."/>
        </authorList>
    </citation>
    <scope>NUCLEOTIDE SEQUENCE</scope>
    <source>
        <strain evidence="2">BDU141951</strain>
    </source>
</reference>
<evidence type="ECO:0000313" key="2">
    <source>
        <dbReference type="EMBL" id="NEV65672.1"/>
    </source>
</evidence>
<dbReference type="EMBL" id="JTHE02000002">
    <property type="protein sequence ID" value="NEV65672.1"/>
    <property type="molecule type" value="Genomic_DNA"/>
</dbReference>
<evidence type="ECO:0000256" key="1">
    <source>
        <dbReference type="SAM" id="MobiDB-lite"/>
    </source>
</evidence>
<feature type="region of interest" description="Disordered" evidence="1">
    <location>
        <begin position="33"/>
        <end position="67"/>
    </location>
</feature>
<accession>A0A0C1VDR9</accession>
<reference evidence="2" key="2">
    <citation type="journal article" date="2015" name="Genome Announc.">
        <title>Draft Genome Sequence of Filamentous Marine Cyanobacterium Lyngbya confervoides Strain BDU141951.</title>
        <authorList>
            <person name="Chandrababunaidu M.M."/>
            <person name="Sen D."/>
            <person name="Tripathy S."/>
        </authorList>
    </citation>
    <scope>NUCLEOTIDE SEQUENCE</scope>
    <source>
        <strain evidence="2">BDU141951</strain>
    </source>
</reference>
<proteinExistence type="predicted"/>
<reference evidence="2" key="1">
    <citation type="submission" date="2014-11" db="EMBL/GenBank/DDBJ databases">
        <authorList>
            <person name="Malar M.C."/>
            <person name="Sen D."/>
            <person name="Tripathy S."/>
        </authorList>
    </citation>
    <scope>NUCLEOTIDE SEQUENCE</scope>
    <source>
        <strain evidence="2">BDU141951</strain>
    </source>
</reference>
<organism evidence="2">
    <name type="scientific">Lyngbya confervoides BDU141951</name>
    <dbReference type="NCBI Taxonomy" id="1574623"/>
    <lineage>
        <taxon>Bacteria</taxon>
        <taxon>Bacillati</taxon>
        <taxon>Cyanobacteriota</taxon>
        <taxon>Cyanophyceae</taxon>
        <taxon>Oscillatoriophycideae</taxon>
        <taxon>Oscillatoriales</taxon>
        <taxon>Microcoleaceae</taxon>
        <taxon>Lyngbya</taxon>
    </lineage>
</organism>
<name>A0A0C1VDR9_9CYAN</name>
<gene>
    <name evidence="2" type="ORF">QQ91_000890</name>
</gene>
<dbReference type="AlphaFoldDB" id="A0A0C1VDR9"/>
<sequence>MTQPTKFELVMAAIQQIQAQLDDIDVRLRRIEKSTLQPPEPPKPPGNLERQNEFLSRESRKQRFVED</sequence>
<feature type="compositionally biased region" description="Basic and acidic residues" evidence="1">
    <location>
        <begin position="50"/>
        <end position="67"/>
    </location>
</feature>